<keyword evidence="4" id="KW-1185">Reference proteome</keyword>
<dbReference type="PANTHER" id="PTHR13413:SF0">
    <property type="entry name" value="YLP MOTIF-CONTAINING PROTEIN 1"/>
    <property type="match status" value="1"/>
</dbReference>
<feature type="compositionally biased region" description="Pro residues" evidence="1">
    <location>
        <begin position="188"/>
        <end position="247"/>
    </location>
</feature>
<dbReference type="PANTHER" id="PTHR13413">
    <property type="entry name" value="YLP MOTIF CONTAINING PROTEIN NUCLEAR PROTEIN ZAP"/>
    <property type="match status" value="1"/>
</dbReference>
<organism evidence="3 4">
    <name type="scientific">Crotalaria pallida</name>
    <name type="common">Smooth rattlebox</name>
    <name type="synonym">Crotalaria striata</name>
    <dbReference type="NCBI Taxonomy" id="3830"/>
    <lineage>
        <taxon>Eukaryota</taxon>
        <taxon>Viridiplantae</taxon>
        <taxon>Streptophyta</taxon>
        <taxon>Embryophyta</taxon>
        <taxon>Tracheophyta</taxon>
        <taxon>Spermatophyta</taxon>
        <taxon>Magnoliopsida</taxon>
        <taxon>eudicotyledons</taxon>
        <taxon>Gunneridae</taxon>
        <taxon>Pentapetalae</taxon>
        <taxon>rosids</taxon>
        <taxon>fabids</taxon>
        <taxon>Fabales</taxon>
        <taxon>Fabaceae</taxon>
        <taxon>Papilionoideae</taxon>
        <taxon>50 kb inversion clade</taxon>
        <taxon>genistoids sensu lato</taxon>
        <taxon>core genistoids</taxon>
        <taxon>Crotalarieae</taxon>
        <taxon>Crotalaria</taxon>
    </lineage>
</organism>
<gene>
    <name evidence="3" type="ORF">RIF29_08014</name>
</gene>
<feature type="compositionally biased region" description="Basic residues" evidence="1">
    <location>
        <begin position="167"/>
        <end position="176"/>
    </location>
</feature>
<sequence length="570" mass="64928">MDHHHNHNHNHHLRPAIQYQYQGNLNLCPTCSFSHFPFCPPPPSYYPHPPQPVIRPPHYHPHPYGYPPPSAPNPNWDSHPPPSSSSYYSPNPNNNCLKRPRTDEWEEEEEDVRRLKLIRDHGVALSNPPPHHHHQYPYDPQGGGYSHRDAAADAPYHYNDRPTTNGYHHHHHHHHAPSNMDPSRFLRPPQPQPQPLPSSPPPPLPSEPPYLSRPPPSLFPVPLTTSPPPPPPPPPEQQQQPPPPPHPYFHSPQSQPPPPPLPHFNTPHPHQPHSKHYLPDSPQPFSMKPPPPPPPPVKPKFIDASHLFRHPHRTSRPDHFVIILRGLPGSGKSYLAKMLRDLEVENGGNAPRIHSLDDYFMTEVEKVEDNDASKSSNSGRNKKPVMKKVMEYCYEPEMEEAYRSSMLKAFKKTVEEGVFTFIIVDDRNLRVADFAQFWATAKRSGYEVYILEAAYKDPVGCAARNVHGFTLDDIEKMAGQWEEASSLYLQLDAKSLFHGDDLKENRIQEVDMDMEDDLGDAIPAIEGREAEKVVDPTFRDDSSSMLSPIFSLYCCVLPLLLNVIFFSRCI</sequence>
<feature type="region of interest" description="Disordered" evidence="1">
    <location>
        <begin position="123"/>
        <end position="298"/>
    </location>
</feature>
<proteinExistence type="predicted"/>
<keyword evidence="2" id="KW-0812">Transmembrane</keyword>
<evidence type="ECO:0008006" key="5">
    <source>
        <dbReference type="Google" id="ProtNLM"/>
    </source>
</evidence>
<comment type="caution">
    <text evidence="3">The sequence shown here is derived from an EMBL/GenBank/DDBJ whole genome shotgun (WGS) entry which is preliminary data.</text>
</comment>
<evidence type="ECO:0000256" key="2">
    <source>
        <dbReference type="SAM" id="Phobius"/>
    </source>
</evidence>
<name>A0AAN9J531_CROPI</name>
<dbReference type="Proteomes" id="UP001372338">
    <property type="component" value="Unassembled WGS sequence"/>
</dbReference>
<feature type="compositionally biased region" description="Low complexity" evidence="1">
    <location>
        <begin position="73"/>
        <end position="95"/>
    </location>
</feature>
<evidence type="ECO:0000256" key="1">
    <source>
        <dbReference type="SAM" id="MobiDB-lite"/>
    </source>
</evidence>
<dbReference type="InterPro" id="IPR026314">
    <property type="entry name" value="YLP_motif_con_p1"/>
</dbReference>
<protein>
    <recommendedName>
        <fullName evidence="5">YLP motif-containing protein 1</fullName>
    </recommendedName>
</protein>
<dbReference type="GO" id="GO:0032204">
    <property type="term" value="P:regulation of telomere maintenance"/>
    <property type="evidence" value="ECO:0007669"/>
    <property type="project" value="TreeGrafter"/>
</dbReference>
<accession>A0AAN9J531</accession>
<keyword evidence="2" id="KW-0472">Membrane</keyword>
<dbReference type="FunFam" id="3.40.50.300:FF:000978">
    <property type="entry name" value="YLP motif-containing protein 1 isoform X3"/>
    <property type="match status" value="1"/>
</dbReference>
<keyword evidence="2" id="KW-1133">Transmembrane helix</keyword>
<feature type="transmembrane region" description="Helical" evidence="2">
    <location>
        <begin position="545"/>
        <end position="566"/>
    </location>
</feature>
<feature type="region of interest" description="Disordered" evidence="1">
    <location>
        <begin position="72"/>
        <end position="107"/>
    </location>
</feature>
<feature type="compositionally biased region" description="Pro residues" evidence="1">
    <location>
        <begin position="287"/>
        <end position="298"/>
    </location>
</feature>
<dbReference type="Gene3D" id="3.40.50.300">
    <property type="entry name" value="P-loop containing nucleotide triphosphate hydrolases"/>
    <property type="match status" value="1"/>
</dbReference>
<dbReference type="InterPro" id="IPR027417">
    <property type="entry name" value="P-loop_NTPase"/>
</dbReference>
<dbReference type="AlphaFoldDB" id="A0AAN9J531"/>
<reference evidence="3 4" key="1">
    <citation type="submission" date="2024-01" db="EMBL/GenBank/DDBJ databases">
        <title>The genomes of 5 underutilized Papilionoideae crops provide insights into root nodulation and disease resistanc.</title>
        <authorList>
            <person name="Yuan L."/>
        </authorList>
    </citation>
    <scope>NUCLEOTIDE SEQUENCE [LARGE SCALE GENOMIC DNA]</scope>
    <source>
        <strain evidence="3">ZHUSHIDOU_FW_LH</strain>
        <tissue evidence="3">Leaf</tissue>
    </source>
</reference>
<evidence type="ECO:0000313" key="4">
    <source>
        <dbReference type="Proteomes" id="UP001372338"/>
    </source>
</evidence>
<evidence type="ECO:0000313" key="3">
    <source>
        <dbReference type="EMBL" id="KAK7292237.1"/>
    </source>
</evidence>
<dbReference type="EMBL" id="JAYWIO010000001">
    <property type="protein sequence ID" value="KAK7292237.1"/>
    <property type="molecule type" value="Genomic_DNA"/>
</dbReference>
<dbReference type="SUPFAM" id="SSF52540">
    <property type="entry name" value="P-loop containing nucleoside triphosphate hydrolases"/>
    <property type="match status" value="1"/>
</dbReference>
<dbReference type="GO" id="GO:0005634">
    <property type="term" value="C:nucleus"/>
    <property type="evidence" value="ECO:0007669"/>
    <property type="project" value="InterPro"/>
</dbReference>